<evidence type="ECO:0000259" key="11">
    <source>
        <dbReference type="Pfam" id="PF00703"/>
    </source>
</evidence>
<accession>A0ABT8KVC6</accession>
<feature type="domain" description="Glycoside hydrolase family 2 immunoglobulin-like beta-sandwich" evidence="11">
    <location>
        <begin position="201"/>
        <end position="290"/>
    </location>
</feature>
<evidence type="ECO:0000256" key="9">
    <source>
        <dbReference type="ARBA" id="ARBA00032230"/>
    </source>
</evidence>
<organism evidence="15 16">
    <name type="scientific">Splendidivirga corallicola</name>
    <dbReference type="NCBI Taxonomy" id="3051826"/>
    <lineage>
        <taxon>Bacteria</taxon>
        <taxon>Pseudomonadati</taxon>
        <taxon>Bacteroidota</taxon>
        <taxon>Cytophagia</taxon>
        <taxon>Cytophagales</taxon>
        <taxon>Splendidivirgaceae</taxon>
        <taxon>Splendidivirga</taxon>
    </lineage>
</organism>
<keyword evidence="10" id="KW-0732">Signal</keyword>
<dbReference type="Pfam" id="PF02929">
    <property type="entry name" value="Bgal_small_N"/>
    <property type="match status" value="1"/>
</dbReference>
<dbReference type="InterPro" id="IPR036156">
    <property type="entry name" value="Beta-gal/glucu_dom_sf"/>
</dbReference>
<protein>
    <recommendedName>
        <fullName evidence="5">beta-galactosidase</fullName>
        <ecNumber evidence="5">3.2.1.23</ecNumber>
    </recommendedName>
    <alternativeName>
        <fullName evidence="9">Lactase</fullName>
    </alternativeName>
</protein>
<dbReference type="InterPro" id="IPR011013">
    <property type="entry name" value="Gal_mutarotase_sf_dom"/>
</dbReference>
<evidence type="ECO:0000256" key="5">
    <source>
        <dbReference type="ARBA" id="ARBA00012756"/>
    </source>
</evidence>
<dbReference type="EC" id="3.2.1.23" evidence="5"/>
<reference evidence="15" key="1">
    <citation type="submission" date="2023-06" db="EMBL/GenBank/DDBJ databases">
        <title>Genomic of Parafulvivirga corallium.</title>
        <authorList>
            <person name="Wang G."/>
        </authorList>
    </citation>
    <scope>NUCLEOTIDE SEQUENCE</scope>
    <source>
        <strain evidence="15">BMA10</strain>
    </source>
</reference>
<evidence type="ECO:0000256" key="4">
    <source>
        <dbReference type="ARBA" id="ARBA00011245"/>
    </source>
</evidence>
<evidence type="ECO:0000256" key="2">
    <source>
        <dbReference type="ARBA" id="ARBA00001913"/>
    </source>
</evidence>
<feature type="chain" id="PRO_5047256891" description="beta-galactosidase" evidence="10">
    <location>
        <begin position="26"/>
        <end position="926"/>
    </location>
</feature>
<dbReference type="Proteomes" id="UP001172082">
    <property type="component" value="Unassembled WGS sequence"/>
</dbReference>
<dbReference type="PANTHER" id="PTHR46323:SF2">
    <property type="entry name" value="BETA-GALACTOSIDASE"/>
    <property type="match status" value="1"/>
</dbReference>
<comment type="catalytic activity">
    <reaction evidence="1">
        <text>Hydrolysis of terminal non-reducing beta-D-galactose residues in beta-D-galactosides.</text>
        <dbReference type="EC" id="3.2.1.23"/>
    </reaction>
</comment>
<dbReference type="SUPFAM" id="SSF74650">
    <property type="entry name" value="Galactose mutarotase-like"/>
    <property type="match status" value="1"/>
</dbReference>
<keyword evidence="6 15" id="KW-0378">Hydrolase</keyword>
<dbReference type="Gene3D" id="2.60.120.260">
    <property type="entry name" value="Galactose-binding domain-like"/>
    <property type="match status" value="1"/>
</dbReference>
<dbReference type="Pfam" id="PF02836">
    <property type="entry name" value="Glyco_hydro_2_C"/>
    <property type="match status" value="1"/>
</dbReference>
<dbReference type="SUPFAM" id="SSF49785">
    <property type="entry name" value="Galactose-binding domain-like"/>
    <property type="match status" value="1"/>
</dbReference>
<dbReference type="EMBL" id="JAUJEA010000007">
    <property type="protein sequence ID" value="MDN5203415.1"/>
    <property type="molecule type" value="Genomic_DNA"/>
</dbReference>
<feature type="domain" description="Beta galactosidase small chain/" evidence="14">
    <location>
        <begin position="733"/>
        <end position="845"/>
    </location>
</feature>
<evidence type="ECO:0000259" key="12">
    <source>
        <dbReference type="Pfam" id="PF02836"/>
    </source>
</evidence>
<dbReference type="InterPro" id="IPR006101">
    <property type="entry name" value="Glyco_hydro_2"/>
</dbReference>
<comment type="subunit">
    <text evidence="4">Monomer.</text>
</comment>
<evidence type="ECO:0000259" key="14">
    <source>
        <dbReference type="Pfam" id="PF02929"/>
    </source>
</evidence>
<dbReference type="InterPro" id="IPR006102">
    <property type="entry name" value="Ig-like_GH2"/>
</dbReference>
<dbReference type="InterPro" id="IPR017853">
    <property type="entry name" value="GH"/>
</dbReference>
<evidence type="ECO:0000313" key="16">
    <source>
        <dbReference type="Proteomes" id="UP001172082"/>
    </source>
</evidence>
<evidence type="ECO:0000256" key="3">
    <source>
        <dbReference type="ARBA" id="ARBA00007401"/>
    </source>
</evidence>
<dbReference type="Gene3D" id="2.70.98.10">
    <property type="match status" value="1"/>
</dbReference>
<evidence type="ECO:0000256" key="1">
    <source>
        <dbReference type="ARBA" id="ARBA00001412"/>
    </source>
</evidence>
<evidence type="ECO:0000313" key="15">
    <source>
        <dbReference type="EMBL" id="MDN5203415.1"/>
    </source>
</evidence>
<comment type="cofactor">
    <cofactor evidence="2">
        <name>Ca(2+)</name>
        <dbReference type="ChEBI" id="CHEBI:29108"/>
    </cofactor>
</comment>
<dbReference type="InterPro" id="IPR006103">
    <property type="entry name" value="Glyco_hydro_2_cat"/>
</dbReference>
<evidence type="ECO:0000256" key="8">
    <source>
        <dbReference type="ARBA" id="ARBA00023295"/>
    </source>
</evidence>
<dbReference type="RefSeq" id="WP_346753438.1">
    <property type="nucleotide sequence ID" value="NZ_JAUJEA010000007.1"/>
</dbReference>
<dbReference type="InterPro" id="IPR013783">
    <property type="entry name" value="Ig-like_fold"/>
</dbReference>
<dbReference type="Gene3D" id="3.20.20.80">
    <property type="entry name" value="Glycosidases"/>
    <property type="match status" value="1"/>
</dbReference>
<evidence type="ECO:0000256" key="7">
    <source>
        <dbReference type="ARBA" id="ARBA00022837"/>
    </source>
</evidence>
<comment type="similarity">
    <text evidence="3">Belongs to the glycosyl hydrolase 2 family.</text>
</comment>
<proteinExistence type="inferred from homology"/>
<feature type="signal peptide" evidence="10">
    <location>
        <begin position="1"/>
        <end position="25"/>
    </location>
</feature>
<dbReference type="InterPro" id="IPR050347">
    <property type="entry name" value="Bact_Beta-galactosidase"/>
</dbReference>
<sequence>MNKHIYKLLLLICHSLMLSHSTTMGQGTEKIYLSGTGAENTKTWDFYCSDGMNSKKWTTIEVPSCWEQQGFGAYNYGHDEYKNRLNETGTYRYTFSIPKNWSSKQVRIIFEGVMTDATVKINGRLAGPTHQGAFYEFEYDITKLLKFGRQNTVEVFVEKHSGNASINDAERKADFWIFGGLFRPVYLEAKPGENIHRVAIDAKANGSFKADVHISNIRKADLLEVNIQNAKGEIVETFKAELNGTPSRISGNIKNPVTWNPEQPYLYQAIFKLKSGDKTLHQHVEKFGCRTVEVRAHDGIYVNDVRIKFKGVNRHTFHPDYARTSSKALSIEAVNLMKEMNMNAVRMSHYPPEKHFLDVCDSLGLFVLDELSGWQRPPYDEKIGRKLLKEMIVRDVNHPSIILWDNGNEGGWNDQLDNDFAKLDIQQRKVLHPWEDFRETNTKHYIDYNYLSLDGYSKRKIFFPTEVLHGLYDGGHGAGLEDYWLRIWNHPLAAGAFLWVFADEGIARTDRDGQIDMDGNHAPDGILGPYMEKEASFFTIKKVWSPIHIEKRYITPDFNGIFNIENRYHYTNLSQCTFFVEWLKYSEIHDGKSIETTFKEEVNLNLMPDQKGKLKVTLPSNWKESHLLKITAKDLKGSTIATWTYPVQSPEAIVNQLSDMGDTSEVILTEDEIQYKVQVAELIYTFNKEDGQLTEVRSGGTINPLKNGPVFVSKEKAVKQVESITNDDGSVSINTVYEKGDSVGWKIKKSGLLELKVAYEPERMAPYAGISFSYPEESVSGMRWMGEGPYRVWKNRMVGTNFGIWEKSYNQTMTGHSGFDYPEFKGYHAETYWVEINGKDNKGFKVYIKSNDIFFRMLTPDQSDDGRTTMIDFPAGDISFLHGINAIGTKFKETSKLGPQASNYFYHPNNIYRRKLRMQLVFDFRK</sequence>
<dbReference type="Gene3D" id="2.60.40.10">
    <property type="entry name" value="Immunoglobulins"/>
    <property type="match status" value="1"/>
</dbReference>
<evidence type="ECO:0000259" key="13">
    <source>
        <dbReference type="Pfam" id="PF02837"/>
    </source>
</evidence>
<dbReference type="PRINTS" id="PR00132">
    <property type="entry name" value="GLHYDRLASE2"/>
</dbReference>
<dbReference type="InterPro" id="IPR006104">
    <property type="entry name" value="Glyco_hydro_2_N"/>
</dbReference>
<dbReference type="GO" id="GO:0016787">
    <property type="term" value="F:hydrolase activity"/>
    <property type="evidence" value="ECO:0007669"/>
    <property type="project" value="UniProtKB-KW"/>
</dbReference>
<evidence type="ECO:0000256" key="6">
    <source>
        <dbReference type="ARBA" id="ARBA00022801"/>
    </source>
</evidence>
<dbReference type="InterPro" id="IPR008979">
    <property type="entry name" value="Galactose-bd-like_sf"/>
</dbReference>
<keyword evidence="7" id="KW-0106">Calcium</keyword>
<dbReference type="PANTHER" id="PTHR46323">
    <property type="entry name" value="BETA-GALACTOSIDASE"/>
    <property type="match status" value="1"/>
</dbReference>
<dbReference type="Pfam" id="PF02837">
    <property type="entry name" value="Glyco_hydro_2_N"/>
    <property type="match status" value="1"/>
</dbReference>
<keyword evidence="16" id="KW-1185">Reference proteome</keyword>
<dbReference type="Pfam" id="PF00703">
    <property type="entry name" value="Glyco_hydro_2"/>
    <property type="match status" value="1"/>
</dbReference>
<dbReference type="SUPFAM" id="SSF49303">
    <property type="entry name" value="beta-Galactosidase/glucuronidase domain"/>
    <property type="match status" value="1"/>
</dbReference>
<keyword evidence="8" id="KW-0326">Glycosidase</keyword>
<dbReference type="SUPFAM" id="SSF51445">
    <property type="entry name" value="(Trans)glycosidases"/>
    <property type="match status" value="1"/>
</dbReference>
<dbReference type="InterPro" id="IPR014718">
    <property type="entry name" value="GH-type_carb-bd"/>
</dbReference>
<feature type="domain" description="Glycosyl hydrolases family 2 sugar binding" evidence="13">
    <location>
        <begin position="57"/>
        <end position="191"/>
    </location>
</feature>
<feature type="domain" description="Glycoside hydrolase family 2 catalytic" evidence="12">
    <location>
        <begin position="293"/>
        <end position="415"/>
    </location>
</feature>
<dbReference type="InterPro" id="IPR004199">
    <property type="entry name" value="B-gal_small/dom_5"/>
</dbReference>
<comment type="caution">
    <text evidence="15">The sequence shown here is derived from an EMBL/GenBank/DDBJ whole genome shotgun (WGS) entry which is preliminary data.</text>
</comment>
<evidence type="ECO:0000256" key="10">
    <source>
        <dbReference type="SAM" id="SignalP"/>
    </source>
</evidence>
<gene>
    <name evidence="15" type="ORF">QQ008_18655</name>
</gene>
<name>A0ABT8KVC6_9BACT</name>